<organism evidence="3 4">
    <name type="scientific">Auricularia subglabra (strain TFB-10046 / SS5)</name>
    <name type="common">White-rot fungus</name>
    <name type="synonym">Auricularia delicata (strain TFB10046)</name>
    <dbReference type="NCBI Taxonomy" id="717982"/>
    <lineage>
        <taxon>Eukaryota</taxon>
        <taxon>Fungi</taxon>
        <taxon>Dikarya</taxon>
        <taxon>Basidiomycota</taxon>
        <taxon>Agaricomycotina</taxon>
        <taxon>Agaricomycetes</taxon>
        <taxon>Auriculariales</taxon>
        <taxon>Auriculariaceae</taxon>
        <taxon>Auricularia</taxon>
    </lineage>
</organism>
<feature type="compositionally biased region" description="Polar residues" evidence="1">
    <location>
        <begin position="69"/>
        <end position="84"/>
    </location>
</feature>
<gene>
    <name evidence="3" type="ORF">AURDEDRAFT_130677</name>
</gene>
<feature type="region of interest" description="Disordered" evidence="1">
    <location>
        <begin position="55"/>
        <end position="109"/>
    </location>
</feature>
<evidence type="ECO:0000313" key="4">
    <source>
        <dbReference type="Proteomes" id="UP000006514"/>
    </source>
</evidence>
<accession>J0LEQ4</accession>
<feature type="compositionally biased region" description="Basic and acidic residues" evidence="1">
    <location>
        <begin position="91"/>
        <end position="103"/>
    </location>
</feature>
<sequence length="109" mass="11051">MRFPGLLAPSLFAVSASARGTIFGRQKDDMTQDCIISSRSASAMKASTTQLAPDVIAGKPLSTDLGGTAPSNPVQTGTGKNAASGSGGTRGDCRDRGALREPHSSGPFV</sequence>
<dbReference type="EMBL" id="JH687893">
    <property type="protein sequence ID" value="EJD35374.1"/>
    <property type="molecule type" value="Genomic_DNA"/>
</dbReference>
<evidence type="ECO:0000256" key="2">
    <source>
        <dbReference type="SAM" id="SignalP"/>
    </source>
</evidence>
<feature type="signal peptide" evidence="2">
    <location>
        <begin position="1"/>
        <end position="18"/>
    </location>
</feature>
<dbReference type="AlphaFoldDB" id="J0LEQ4"/>
<reference evidence="4" key="1">
    <citation type="journal article" date="2012" name="Science">
        <title>The Paleozoic origin of enzymatic lignin decomposition reconstructed from 31 fungal genomes.</title>
        <authorList>
            <person name="Floudas D."/>
            <person name="Binder M."/>
            <person name="Riley R."/>
            <person name="Barry K."/>
            <person name="Blanchette R.A."/>
            <person name="Henrissat B."/>
            <person name="Martinez A.T."/>
            <person name="Otillar R."/>
            <person name="Spatafora J.W."/>
            <person name="Yadav J.S."/>
            <person name="Aerts A."/>
            <person name="Benoit I."/>
            <person name="Boyd A."/>
            <person name="Carlson A."/>
            <person name="Copeland A."/>
            <person name="Coutinho P.M."/>
            <person name="de Vries R.P."/>
            <person name="Ferreira P."/>
            <person name="Findley K."/>
            <person name="Foster B."/>
            <person name="Gaskell J."/>
            <person name="Glotzer D."/>
            <person name="Gorecki P."/>
            <person name="Heitman J."/>
            <person name="Hesse C."/>
            <person name="Hori C."/>
            <person name="Igarashi K."/>
            <person name="Jurgens J.A."/>
            <person name="Kallen N."/>
            <person name="Kersten P."/>
            <person name="Kohler A."/>
            <person name="Kuees U."/>
            <person name="Kumar T.K.A."/>
            <person name="Kuo A."/>
            <person name="LaButti K."/>
            <person name="Larrondo L.F."/>
            <person name="Lindquist E."/>
            <person name="Ling A."/>
            <person name="Lombard V."/>
            <person name="Lucas S."/>
            <person name="Lundell T."/>
            <person name="Martin R."/>
            <person name="McLaughlin D.J."/>
            <person name="Morgenstern I."/>
            <person name="Morin E."/>
            <person name="Murat C."/>
            <person name="Nagy L.G."/>
            <person name="Nolan M."/>
            <person name="Ohm R.A."/>
            <person name="Patyshakuliyeva A."/>
            <person name="Rokas A."/>
            <person name="Ruiz-Duenas F.J."/>
            <person name="Sabat G."/>
            <person name="Salamov A."/>
            <person name="Samejima M."/>
            <person name="Schmutz J."/>
            <person name="Slot J.C."/>
            <person name="St John F."/>
            <person name="Stenlid J."/>
            <person name="Sun H."/>
            <person name="Sun S."/>
            <person name="Syed K."/>
            <person name="Tsang A."/>
            <person name="Wiebenga A."/>
            <person name="Young D."/>
            <person name="Pisabarro A."/>
            <person name="Eastwood D.C."/>
            <person name="Martin F."/>
            <person name="Cullen D."/>
            <person name="Grigoriev I.V."/>
            <person name="Hibbett D.S."/>
        </authorList>
    </citation>
    <scope>NUCLEOTIDE SEQUENCE [LARGE SCALE GENOMIC DNA]</scope>
    <source>
        <strain evidence="4">TFB10046</strain>
    </source>
</reference>
<protein>
    <submittedName>
        <fullName evidence="3">Uncharacterized protein</fullName>
    </submittedName>
</protein>
<dbReference type="InParanoid" id="J0LEQ4"/>
<dbReference type="Proteomes" id="UP000006514">
    <property type="component" value="Unassembled WGS sequence"/>
</dbReference>
<keyword evidence="2" id="KW-0732">Signal</keyword>
<dbReference type="KEGG" id="adl:AURDEDRAFT_130677"/>
<evidence type="ECO:0000313" key="3">
    <source>
        <dbReference type="EMBL" id="EJD35374.1"/>
    </source>
</evidence>
<proteinExistence type="predicted"/>
<name>J0LEQ4_AURST</name>
<keyword evidence="4" id="KW-1185">Reference proteome</keyword>
<evidence type="ECO:0000256" key="1">
    <source>
        <dbReference type="SAM" id="MobiDB-lite"/>
    </source>
</evidence>
<feature type="chain" id="PRO_5003735872" evidence="2">
    <location>
        <begin position="19"/>
        <end position="109"/>
    </location>
</feature>